<dbReference type="GeneTree" id="ENSGT00990000203922"/>
<dbReference type="OMA" id="KCCQLAF"/>
<dbReference type="GO" id="GO:0003677">
    <property type="term" value="F:DNA binding"/>
    <property type="evidence" value="ECO:0007669"/>
    <property type="project" value="InterPro"/>
</dbReference>
<dbReference type="AlphaFoldDB" id="A0A8C5AZ89"/>
<proteinExistence type="predicted"/>
<accession>A0A8C5AZ89</accession>
<evidence type="ECO:0000313" key="2">
    <source>
        <dbReference type="Ensembl" id="ENSGMOP00000038656.1"/>
    </source>
</evidence>
<sequence length="156" mass="17304">LPGSSCRKTTWGKTSLEEMESAAAEVKEGKMSLRAAARDRNIDKSSLLRFMKKKENGEVKSVAWGAVAEAKRIFTDEMEEELAKHLKQLADQFHGLPPVKCCQLAFEYAAKNNIPVPANWKKTQCAGRLGSSKHVAHRHLCPNSRGNIHGKGYSLQ</sequence>
<feature type="domain" description="HTH psq-type" evidence="1">
    <location>
        <begin position="17"/>
        <end position="54"/>
    </location>
</feature>
<organism evidence="2 3">
    <name type="scientific">Gadus morhua</name>
    <name type="common">Atlantic cod</name>
    <dbReference type="NCBI Taxonomy" id="8049"/>
    <lineage>
        <taxon>Eukaryota</taxon>
        <taxon>Metazoa</taxon>
        <taxon>Chordata</taxon>
        <taxon>Craniata</taxon>
        <taxon>Vertebrata</taxon>
        <taxon>Euteleostomi</taxon>
        <taxon>Actinopterygii</taxon>
        <taxon>Neopterygii</taxon>
        <taxon>Teleostei</taxon>
        <taxon>Neoteleostei</taxon>
        <taxon>Acanthomorphata</taxon>
        <taxon>Zeiogadaria</taxon>
        <taxon>Gadariae</taxon>
        <taxon>Gadiformes</taxon>
        <taxon>Gadoidei</taxon>
        <taxon>Gadidae</taxon>
        <taxon>Gadus</taxon>
    </lineage>
</organism>
<evidence type="ECO:0000313" key="3">
    <source>
        <dbReference type="Proteomes" id="UP000694546"/>
    </source>
</evidence>
<evidence type="ECO:0000259" key="1">
    <source>
        <dbReference type="Pfam" id="PF05225"/>
    </source>
</evidence>
<keyword evidence="3" id="KW-1185">Reference proteome</keyword>
<dbReference type="InterPro" id="IPR007889">
    <property type="entry name" value="HTH_Psq"/>
</dbReference>
<reference evidence="2" key="1">
    <citation type="submission" date="2025-08" db="UniProtKB">
        <authorList>
            <consortium name="Ensembl"/>
        </authorList>
    </citation>
    <scope>IDENTIFICATION</scope>
</reference>
<name>A0A8C5AZ89_GADMO</name>
<dbReference type="Pfam" id="PF05225">
    <property type="entry name" value="HTH_psq"/>
    <property type="match status" value="1"/>
</dbReference>
<dbReference type="Ensembl" id="ENSGMOT00000039920.1">
    <property type="protein sequence ID" value="ENSGMOP00000038656.1"/>
    <property type="gene ID" value="ENSGMOG00000027721.1"/>
</dbReference>
<reference evidence="2" key="2">
    <citation type="submission" date="2025-09" db="UniProtKB">
        <authorList>
            <consortium name="Ensembl"/>
        </authorList>
    </citation>
    <scope>IDENTIFICATION</scope>
</reference>
<protein>
    <recommendedName>
        <fullName evidence="1">HTH psq-type domain-containing protein</fullName>
    </recommendedName>
</protein>
<dbReference type="Proteomes" id="UP000694546">
    <property type="component" value="Chromosome 12"/>
</dbReference>